<evidence type="ECO:0000313" key="3">
    <source>
        <dbReference type="Proteomes" id="UP000218831"/>
    </source>
</evidence>
<proteinExistence type="predicted"/>
<accession>A0A2A2GCT7</accession>
<dbReference type="RefSeq" id="WP_095605555.1">
    <property type="nucleotide sequence ID" value="NZ_NSKE01000003.1"/>
</dbReference>
<organism evidence="2 3">
    <name type="scientific">Fodinibius salipaludis</name>
    <dbReference type="NCBI Taxonomy" id="2032627"/>
    <lineage>
        <taxon>Bacteria</taxon>
        <taxon>Pseudomonadati</taxon>
        <taxon>Balneolota</taxon>
        <taxon>Balneolia</taxon>
        <taxon>Balneolales</taxon>
        <taxon>Balneolaceae</taxon>
        <taxon>Fodinibius</taxon>
    </lineage>
</organism>
<evidence type="ECO:0000259" key="1">
    <source>
        <dbReference type="Pfam" id="PF12680"/>
    </source>
</evidence>
<dbReference type="Proteomes" id="UP000218831">
    <property type="component" value="Unassembled WGS sequence"/>
</dbReference>
<gene>
    <name evidence="2" type="ORF">CK503_04240</name>
</gene>
<dbReference type="Gene3D" id="3.10.450.50">
    <property type="match status" value="1"/>
</dbReference>
<dbReference type="EMBL" id="NSKE01000003">
    <property type="protein sequence ID" value="PAU94689.1"/>
    <property type="molecule type" value="Genomic_DNA"/>
</dbReference>
<keyword evidence="3" id="KW-1185">Reference proteome</keyword>
<name>A0A2A2GCT7_9BACT</name>
<protein>
    <recommendedName>
        <fullName evidence="1">SnoaL-like domain-containing protein</fullName>
    </recommendedName>
</protein>
<sequence>MSYFDKISDIYDHIAQGTAMDAFEEYYAEDVTMILEDGTAVEGKDANRERENEFFSSVEEFHGIEVKGITANEDEGITAVESTMTVTFKGTDEPMDLEQVAVQHWDGDKIDTERFYGTQTD</sequence>
<feature type="domain" description="SnoaL-like" evidence="1">
    <location>
        <begin position="10"/>
        <end position="110"/>
    </location>
</feature>
<dbReference type="PANTHER" id="PTHR34003:SF2">
    <property type="entry name" value="SNOAL-LIKE DOMAIN-CONTAINING PROTEIN"/>
    <property type="match status" value="1"/>
</dbReference>
<dbReference type="OrthoDB" id="336094at2"/>
<dbReference type="PANTHER" id="PTHR34003">
    <property type="entry name" value="BLL2395 PROTEIN"/>
    <property type="match status" value="1"/>
</dbReference>
<comment type="caution">
    <text evidence="2">The sequence shown here is derived from an EMBL/GenBank/DDBJ whole genome shotgun (WGS) entry which is preliminary data.</text>
</comment>
<evidence type="ECO:0000313" key="2">
    <source>
        <dbReference type="EMBL" id="PAU94689.1"/>
    </source>
</evidence>
<dbReference type="InterPro" id="IPR032710">
    <property type="entry name" value="NTF2-like_dom_sf"/>
</dbReference>
<dbReference type="Pfam" id="PF12680">
    <property type="entry name" value="SnoaL_2"/>
    <property type="match status" value="1"/>
</dbReference>
<reference evidence="2 3" key="1">
    <citation type="submission" date="2017-08" db="EMBL/GenBank/DDBJ databases">
        <title>Aliifodinibius alkalisoli sp. nov., isolated from saline alkaline soil.</title>
        <authorList>
            <person name="Liu D."/>
            <person name="Zhang G."/>
        </authorList>
    </citation>
    <scope>NUCLEOTIDE SEQUENCE [LARGE SCALE GENOMIC DNA]</scope>
    <source>
        <strain evidence="2 3">WN023</strain>
    </source>
</reference>
<dbReference type="InterPro" id="IPR037401">
    <property type="entry name" value="SnoaL-like"/>
</dbReference>
<dbReference type="SUPFAM" id="SSF54427">
    <property type="entry name" value="NTF2-like"/>
    <property type="match status" value="1"/>
</dbReference>
<dbReference type="AlphaFoldDB" id="A0A2A2GCT7"/>